<accession>A0A8D8NRE2</accession>
<evidence type="ECO:0000256" key="1">
    <source>
        <dbReference type="SAM" id="MobiDB-lite"/>
    </source>
</evidence>
<protein>
    <submittedName>
        <fullName evidence="2">(northern house mosquito) hypothetical protein</fullName>
    </submittedName>
</protein>
<dbReference type="EMBL" id="HBUE01186624">
    <property type="protein sequence ID" value="CAG6523048.1"/>
    <property type="molecule type" value="Transcribed_RNA"/>
</dbReference>
<feature type="compositionally biased region" description="Basic and acidic residues" evidence="1">
    <location>
        <begin position="123"/>
        <end position="134"/>
    </location>
</feature>
<reference evidence="2" key="1">
    <citation type="submission" date="2021-05" db="EMBL/GenBank/DDBJ databases">
        <authorList>
            <person name="Alioto T."/>
            <person name="Alioto T."/>
            <person name="Gomez Garrido J."/>
        </authorList>
    </citation>
    <scope>NUCLEOTIDE SEQUENCE</scope>
</reference>
<feature type="compositionally biased region" description="Gly residues" evidence="1">
    <location>
        <begin position="31"/>
        <end position="52"/>
    </location>
</feature>
<dbReference type="AlphaFoldDB" id="A0A8D8NRE2"/>
<feature type="compositionally biased region" description="Low complexity" evidence="1">
    <location>
        <begin position="89"/>
        <end position="106"/>
    </location>
</feature>
<evidence type="ECO:0000313" key="2">
    <source>
        <dbReference type="EMBL" id="CAG6574689.1"/>
    </source>
</evidence>
<feature type="compositionally biased region" description="Basic and acidic residues" evidence="1">
    <location>
        <begin position="76"/>
        <end position="88"/>
    </location>
</feature>
<feature type="region of interest" description="Disordered" evidence="1">
    <location>
        <begin position="25"/>
        <end position="58"/>
    </location>
</feature>
<organism evidence="2">
    <name type="scientific">Culex pipiens</name>
    <name type="common">House mosquito</name>
    <dbReference type="NCBI Taxonomy" id="7175"/>
    <lineage>
        <taxon>Eukaryota</taxon>
        <taxon>Metazoa</taxon>
        <taxon>Ecdysozoa</taxon>
        <taxon>Arthropoda</taxon>
        <taxon>Hexapoda</taxon>
        <taxon>Insecta</taxon>
        <taxon>Pterygota</taxon>
        <taxon>Neoptera</taxon>
        <taxon>Endopterygota</taxon>
        <taxon>Diptera</taxon>
        <taxon>Nematocera</taxon>
        <taxon>Culicoidea</taxon>
        <taxon>Culicidae</taxon>
        <taxon>Culicinae</taxon>
        <taxon>Culicini</taxon>
        <taxon>Culex</taxon>
        <taxon>Culex</taxon>
    </lineage>
</organism>
<dbReference type="EMBL" id="HBUE01292370">
    <property type="protein sequence ID" value="CAG6574689.1"/>
    <property type="molecule type" value="Transcribed_RNA"/>
</dbReference>
<sequence length="134" mass="14658">MSNGVSSSNGYASTTYDLAEADQICDTSLPGAGGGGAVGGGQPVAGPGGSSGVVGQEGFEDRWRVMQKKLDDDLADIIERNRNAERVAQEQQQQQDQRHQQQQQQRRSNEGWQDEDGEGNLDPEVRLRKWLEEL</sequence>
<proteinExistence type="predicted"/>
<name>A0A8D8NRE2_CULPI</name>
<feature type="region of interest" description="Disordered" evidence="1">
    <location>
        <begin position="76"/>
        <end position="134"/>
    </location>
</feature>
<feature type="compositionally biased region" description="Acidic residues" evidence="1">
    <location>
        <begin position="112"/>
        <end position="121"/>
    </location>
</feature>